<gene>
    <name evidence="1" type="ORF">COLO4_38082</name>
</gene>
<organism evidence="1 2">
    <name type="scientific">Corchorus olitorius</name>
    <dbReference type="NCBI Taxonomy" id="93759"/>
    <lineage>
        <taxon>Eukaryota</taxon>
        <taxon>Viridiplantae</taxon>
        <taxon>Streptophyta</taxon>
        <taxon>Embryophyta</taxon>
        <taxon>Tracheophyta</taxon>
        <taxon>Spermatophyta</taxon>
        <taxon>Magnoliopsida</taxon>
        <taxon>eudicotyledons</taxon>
        <taxon>Gunneridae</taxon>
        <taxon>Pentapetalae</taxon>
        <taxon>rosids</taxon>
        <taxon>malvids</taxon>
        <taxon>Malvales</taxon>
        <taxon>Malvaceae</taxon>
        <taxon>Grewioideae</taxon>
        <taxon>Apeibeae</taxon>
        <taxon>Corchorus</taxon>
    </lineage>
</organism>
<keyword evidence="2" id="KW-1185">Reference proteome</keyword>
<name>A0A1R3FXH1_9ROSI</name>
<dbReference type="SMART" id="SM00205">
    <property type="entry name" value="THN"/>
    <property type="match status" value="1"/>
</dbReference>
<reference evidence="2" key="1">
    <citation type="submission" date="2013-09" db="EMBL/GenBank/DDBJ databases">
        <title>Corchorus olitorius genome sequencing.</title>
        <authorList>
            <person name="Alam M."/>
            <person name="Haque M.S."/>
            <person name="Islam M.S."/>
            <person name="Emdad E.M."/>
            <person name="Islam M.M."/>
            <person name="Ahmed B."/>
            <person name="Halim A."/>
            <person name="Hossen Q.M.M."/>
            <person name="Hossain M.Z."/>
            <person name="Ahmed R."/>
            <person name="Khan M.M."/>
            <person name="Islam R."/>
            <person name="Rashid M.M."/>
            <person name="Khan S.A."/>
            <person name="Rahman M.S."/>
            <person name="Alam M."/>
            <person name="Yahiya A.S."/>
            <person name="Khan M.S."/>
            <person name="Azam M.S."/>
            <person name="Haque T."/>
            <person name="Lashkar M.Z.H."/>
            <person name="Akhand A.I."/>
            <person name="Morshed G."/>
            <person name="Roy S."/>
            <person name="Uddin K.S."/>
            <person name="Rabeya T."/>
            <person name="Hossain A.S."/>
            <person name="Chowdhury A."/>
            <person name="Snigdha A.R."/>
            <person name="Mortoza M.S."/>
            <person name="Matin S.A."/>
            <person name="Hoque S.M.E."/>
            <person name="Islam M.K."/>
            <person name="Roy D.K."/>
            <person name="Haider R."/>
            <person name="Moosa M.M."/>
            <person name="Elias S.M."/>
            <person name="Hasan A.M."/>
            <person name="Jahan S."/>
            <person name="Shafiuddin M."/>
            <person name="Mahmood N."/>
            <person name="Shommy N.S."/>
        </authorList>
    </citation>
    <scope>NUCLEOTIDE SEQUENCE [LARGE SCALE GENOMIC DNA]</scope>
    <source>
        <strain evidence="2">cv. O-4</strain>
    </source>
</reference>
<dbReference type="Proteomes" id="UP000187203">
    <property type="component" value="Unassembled WGS sequence"/>
</dbReference>
<evidence type="ECO:0000313" key="1">
    <source>
        <dbReference type="EMBL" id="OMO50430.1"/>
    </source>
</evidence>
<comment type="caution">
    <text evidence="1">The sequence shown here is derived from an EMBL/GenBank/DDBJ whole genome shotgun (WGS) entry which is preliminary data.</text>
</comment>
<dbReference type="InterPro" id="IPR037176">
    <property type="entry name" value="Osmotin/thaumatin-like_sf"/>
</dbReference>
<dbReference type="OrthoDB" id="430315at2759"/>
<dbReference type="STRING" id="93759.A0A1R3FXH1"/>
<evidence type="ECO:0000313" key="2">
    <source>
        <dbReference type="Proteomes" id="UP000187203"/>
    </source>
</evidence>
<protein>
    <submittedName>
        <fullName evidence="1">Thaumatin</fullName>
    </submittedName>
</protein>
<dbReference type="InterPro" id="IPR001938">
    <property type="entry name" value="Thaumatin"/>
</dbReference>
<sequence length="232" mass="25432">MELRFVRYVVLGSTFLSFFFLSLLSEVNPASFKIINKCPHKIWVGFLSAANTAQLPTTGFVLNPGKSRIVTIPMHWSGRLSARTLCGHDPSGKFVCLSGDCGSGQIECNESGTKPPVILAEWTLNGDGVLDFYNVSLVDGYNLPMLVVAKGGKGGNCSATSCLLDLKVHVLRSYVWRVRVVEPWGVGARVKRLEIPVLLERGVWNSQCSQAIVICGFDSGSLLDFKFQKLLF</sequence>
<proteinExistence type="predicted"/>
<accession>A0A1R3FXH1</accession>
<dbReference type="PROSITE" id="PS51367">
    <property type="entry name" value="THAUMATIN_2"/>
    <property type="match status" value="1"/>
</dbReference>
<dbReference type="EMBL" id="AWUE01024563">
    <property type="protein sequence ID" value="OMO50430.1"/>
    <property type="molecule type" value="Genomic_DNA"/>
</dbReference>
<dbReference type="SUPFAM" id="SSF49870">
    <property type="entry name" value="Osmotin, thaumatin-like protein"/>
    <property type="match status" value="1"/>
</dbReference>
<dbReference type="PANTHER" id="PTHR31048">
    <property type="entry name" value="OS03G0233200 PROTEIN"/>
    <property type="match status" value="1"/>
</dbReference>
<dbReference type="Gene3D" id="2.60.110.10">
    <property type="entry name" value="Thaumatin"/>
    <property type="match status" value="1"/>
</dbReference>
<dbReference type="Pfam" id="PF00314">
    <property type="entry name" value="Thaumatin"/>
    <property type="match status" value="1"/>
</dbReference>
<dbReference type="PRINTS" id="PR00347">
    <property type="entry name" value="THAUMATIN"/>
</dbReference>
<dbReference type="AlphaFoldDB" id="A0A1R3FXH1"/>